<accession>A0A1H6FMK8</accession>
<dbReference type="EMBL" id="FNWL01000001">
    <property type="protein sequence ID" value="SEH12137.1"/>
    <property type="molecule type" value="Genomic_DNA"/>
</dbReference>
<dbReference type="PROSITE" id="PS51186">
    <property type="entry name" value="GNAT"/>
    <property type="match status" value="1"/>
</dbReference>
<evidence type="ECO:0000313" key="2">
    <source>
        <dbReference type="EMBL" id="SEH12137.1"/>
    </source>
</evidence>
<dbReference type="PANTHER" id="PTHR43072:SF52">
    <property type="entry name" value="GCN5-RELATED N-ACETYLTRANSFERASE"/>
    <property type="match status" value="1"/>
</dbReference>
<dbReference type="OrthoDB" id="55684at2157"/>
<keyword evidence="2" id="KW-0808">Transferase</keyword>
<dbReference type="Gene3D" id="3.40.630.30">
    <property type="match status" value="1"/>
</dbReference>
<protein>
    <submittedName>
        <fullName evidence="2">L-amino acid N-acyltransferase YncA</fullName>
    </submittedName>
</protein>
<dbReference type="RefSeq" id="WP_090505099.1">
    <property type="nucleotide sequence ID" value="NZ_FNWL01000001.1"/>
</dbReference>
<dbReference type="SUPFAM" id="SSF55729">
    <property type="entry name" value="Acyl-CoA N-acyltransferases (Nat)"/>
    <property type="match status" value="1"/>
</dbReference>
<organism evidence="2 3">
    <name type="scientific">Natronorubrum sediminis</name>
    <dbReference type="NCBI Taxonomy" id="640943"/>
    <lineage>
        <taxon>Archaea</taxon>
        <taxon>Methanobacteriati</taxon>
        <taxon>Methanobacteriota</taxon>
        <taxon>Stenosarchaea group</taxon>
        <taxon>Halobacteria</taxon>
        <taxon>Halobacteriales</taxon>
        <taxon>Natrialbaceae</taxon>
        <taxon>Natronorubrum</taxon>
    </lineage>
</organism>
<dbReference type="InterPro" id="IPR000182">
    <property type="entry name" value="GNAT_dom"/>
</dbReference>
<dbReference type="CDD" id="cd04301">
    <property type="entry name" value="NAT_SF"/>
    <property type="match status" value="1"/>
</dbReference>
<proteinExistence type="predicted"/>
<keyword evidence="2" id="KW-0012">Acyltransferase</keyword>
<gene>
    <name evidence="2" type="ORF">SAMN04487967_0672</name>
</gene>
<evidence type="ECO:0000259" key="1">
    <source>
        <dbReference type="PROSITE" id="PS51186"/>
    </source>
</evidence>
<dbReference type="InterPro" id="IPR016181">
    <property type="entry name" value="Acyl_CoA_acyltransferase"/>
</dbReference>
<reference evidence="3" key="1">
    <citation type="submission" date="2016-10" db="EMBL/GenBank/DDBJ databases">
        <authorList>
            <person name="Varghese N."/>
            <person name="Submissions S."/>
        </authorList>
    </citation>
    <scope>NUCLEOTIDE SEQUENCE [LARGE SCALE GENOMIC DNA]</scope>
    <source>
        <strain evidence="3">CGMCC 1.8981</strain>
    </source>
</reference>
<feature type="domain" description="N-acetyltransferase" evidence="1">
    <location>
        <begin position="82"/>
        <end position="243"/>
    </location>
</feature>
<keyword evidence="3" id="KW-1185">Reference proteome</keyword>
<evidence type="ECO:0000313" key="3">
    <source>
        <dbReference type="Proteomes" id="UP000199112"/>
    </source>
</evidence>
<name>A0A1H6FMK8_9EURY</name>
<dbReference type="Proteomes" id="UP000199112">
    <property type="component" value="Unassembled WGS sequence"/>
</dbReference>
<dbReference type="PANTHER" id="PTHR43072">
    <property type="entry name" value="N-ACETYLTRANSFERASE"/>
    <property type="match status" value="1"/>
</dbReference>
<dbReference type="Pfam" id="PF00583">
    <property type="entry name" value="Acetyltransf_1"/>
    <property type="match status" value="1"/>
</dbReference>
<dbReference type="AlphaFoldDB" id="A0A1H6FMK8"/>
<sequence>MGAIERPTFSSDASRQLYEYVERNGTVKRHKLLDVVSLPTDEFRDHLEGLKSDGYLEEDGGTLQISLEFGAITEYEIDDLSFLVRPGRQDDFDGLIETIRDVTAAETYVVAETIAEELLYEDSVSRHNAVKSRMFFVATVDGEVVGWTHLDLPQVEPMQGTAQQTVGVREAYRGNGIGTKLLARGIEWAEANGYRKVYNSVPITNDHALEFLTVHGWDTEAIRRDHYEIDGECVDEVMMAYEL</sequence>
<dbReference type="GO" id="GO:0016747">
    <property type="term" value="F:acyltransferase activity, transferring groups other than amino-acyl groups"/>
    <property type="evidence" value="ECO:0007669"/>
    <property type="project" value="InterPro"/>
</dbReference>